<sequence>MSNFIENLKRNKIEVIIHFINLVFWFFSVGGIGKFPYSEAKYLSLFIFILVCTFLLSVAILVLIGKNRYTTTHREVANHFITMIIIILLIGTQKAYGVGCLSAEKCQTRAKVLAFGVSLQFISLFSLIIYNTRYSKPTSGYVDQIDDQPDPKEESDHHSVGVFVDEKSQPETESESESESETGPDHF</sequence>
<organism evidence="3 4">
    <name type="scientific">Anaeramoeba flamelloides</name>
    <dbReference type="NCBI Taxonomy" id="1746091"/>
    <lineage>
        <taxon>Eukaryota</taxon>
        <taxon>Metamonada</taxon>
        <taxon>Anaeramoebidae</taxon>
        <taxon>Anaeramoeba</taxon>
    </lineage>
</organism>
<comment type="caution">
    <text evidence="3">The sequence shown here is derived from an EMBL/GenBank/DDBJ whole genome shotgun (WGS) entry which is preliminary data.</text>
</comment>
<reference evidence="3" key="1">
    <citation type="submission" date="2022-08" db="EMBL/GenBank/DDBJ databases">
        <title>Novel sulfate-reducing endosymbionts in the free-living metamonad Anaeramoeba.</title>
        <authorList>
            <person name="Jerlstrom-Hultqvist J."/>
            <person name="Cepicka I."/>
            <person name="Gallot-Lavallee L."/>
            <person name="Salas-Leiva D."/>
            <person name="Curtis B.A."/>
            <person name="Zahonova K."/>
            <person name="Pipaliya S."/>
            <person name="Dacks J."/>
            <person name="Roger A.J."/>
        </authorList>
    </citation>
    <scope>NUCLEOTIDE SEQUENCE</scope>
    <source>
        <strain evidence="3">Schooner1</strain>
    </source>
</reference>
<keyword evidence="2" id="KW-0812">Transmembrane</keyword>
<evidence type="ECO:0000313" key="4">
    <source>
        <dbReference type="Proteomes" id="UP001150062"/>
    </source>
</evidence>
<name>A0ABQ8Z861_9EUKA</name>
<keyword evidence="4" id="KW-1185">Reference proteome</keyword>
<dbReference type="EMBL" id="JAOAOG010000035">
    <property type="protein sequence ID" value="KAJ6253073.1"/>
    <property type="molecule type" value="Genomic_DNA"/>
</dbReference>
<dbReference type="Proteomes" id="UP001150062">
    <property type="component" value="Unassembled WGS sequence"/>
</dbReference>
<protein>
    <recommendedName>
        <fullName evidence="5">MARVEL domain-containing protein</fullName>
    </recommendedName>
</protein>
<evidence type="ECO:0008006" key="5">
    <source>
        <dbReference type="Google" id="ProtNLM"/>
    </source>
</evidence>
<feature type="compositionally biased region" description="Acidic residues" evidence="1">
    <location>
        <begin position="172"/>
        <end position="187"/>
    </location>
</feature>
<accession>A0ABQ8Z861</accession>
<feature type="transmembrane region" description="Helical" evidence="2">
    <location>
        <begin position="76"/>
        <end position="92"/>
    </location>
</feature>
<feature type="transmembrane region" description="Helical" evidence="2">
    <location>
        <begin position="15"/>
        <end position="37"/>
    </location>
</feature>
<proteinExistence type="predicted"/>
<keyword evidence="2" id="KW-1133">Transmembrane helix</keyword>
<evidence type="ECO:0000256" key="1">
    <source>
        <dbReference type="SAM" id="MobiDB-lite"/>
    </source>
</evidence>
<feature type="compositionally biased region" description="Basic and acidic residues" evidence="1">
    <location>
        <begin position="149"/>
        <end position="170"/>
    </location>
</feature>
<feature type="transmembrane region" description="Helical" evidence="2">
    <location>
        <begin position="112"/>
        <end position="130"/>
    </location>
</feature>
<feature type="region of interest" description="Disordered" evidence="1">
    <location>
        <begin position="141"/>
        <end position="187"/>
    </location>
</feature>
<evidence type="ECO:0000313" key="3">
    <source>
        <dbReference type="EMBL" id="KAJ6253073.1"/>
    </source>
</evidence>
<gene>
    <name evidence="3" type="ORF">M0813_13570</name>
</gene>
<keyword evidence="2" id="KW-0472">Membrane</keyword>
<evidence type="ECO:0000256" key="2">
    <source>
        <dbReference type="SAM" id="Phobius"/>
    </source>
</evidence>
<feature type="transmembrane region" description="Helical" evidence="2">
    <location>
        <begin position="43"/>
        <end position="64"/>
    </location>
</feature>